<feature type="region of interest" description="Disordered" evidence="13">
    <location>
        <begin position="374"/>
        <end position="418"/>
    </location>
</feature>
<dbReference type="Pfam" id="PF00069">
    <property type="entry name" value="Pkinase"/>
    <property type="match status" value="1"/>
</dbReference>
<reference evidence="16" key="2">
    <citation type="journal article" date="2019" name="Gigascience">
        <title>High-quality Schistosoma haematobium genome achieved by single-molecule and long-range sequencing.</title>
        <authorList>
            <person name="Stroehlein A.J."/>
            <person name="Korhonen P.K."/>
            <person name="Chong T.M."/>
            <person name="Lim Y.L."/>
            <person name="Chan K.G."/>
            <person name="Webster B."/>
            <person name="Rollinson D."/>
            <person name="Brindley P.J."/>
            <person name="Gasser R.B."/>
            <person name="Young N.D."/>
        </authorList>
    </citation>
    <scope>NUCLEOTIDE SEQUENCE</scope>
</reference>
<proteinExistence type="inferred from homology"/>
<protein>
    <recommendedName>
        <fullName evidence="3">non-specific serine/threonine protein kinase</fullName>
        <ecNumber evidence="3">2.7.11.1</ecNumber>
    </recommendedName>
</protein>
<dbReference type="PANTHER" id="PTHR45832:SF22">
    <property type="entry name" value="SERINE_THREONINE-PROTEIN KINASE SAMKA-RELATED"/>
    <property type="match status" value="1"/>
</dbReference>
<dbReference type="InterPro" id="IPR051931">
    <property type="entry name" value="PAK3-like"/>
</dbReference>
<dbReference type="RefSeq" id="XP_012794399.3">
    <property type="nucleotide sequence ID" value="XM_012938945.3"/>
</dbReference>
<comment type="subcellular location">
    <subcellularLocation>
        <location evidence="1">Cytoplasm</location>
    </subcellularLocation>
</comment>
<feature type="region of interest" description="Disordered" evidence="13">
    <location>
        <begin position="905"/>
        <end position="953"/>
    </location>
</feature>
<keyword evidence="9 12" id="KW-0067">ATP-binding</keyword>
<feature type="binding site" evidence="12">
    <location>
        <position position="1165"/>
    </location>
    <ligand>
        <name>ATP</name>
        <dbReference type="ChEBI" id="CHEBI:30616"/>
    </ligand>
</feature>
<keyword evidence="7 12" id="KW-0547">Nucleotide-binding</keyword>
<dbReference type="SUPFAM" id="SSF56112">
    <property type="entry name" value="Protein kinase-like (PK-like)"/>
    <property type="match status" value="1"/>
</dbReference>
<dbReference type="SMART" id="SM00285">
    <property type="entry name" value="PBD"/>
    <property type="match status" value="1"/>
</dbReference>
<gene>
    <name evidence="16" type="primary">PAK1</name>
    <name evidence="16" type="ORF">MS3_00004265</name>
</gene>
<evidence type="ECO:0000256" key="9">
    <source>
        <dbReference type="ARBA" id="ARBA00022840"/>
    </source>
</evidence>
<evidence type="ECO:0000256" key="6">
    <source>
        <dbReference type="ARBA" id="ARBA00022679"/>
    </source>
</evidence>
<feature type="compositionally biased region" description="Polar residues" evidence="13">
    <location>
        <begin position="1217"/>
        <end position="1227"/>
    </location>
</feature>
<feature type="region of interest" description="Disordered" evidence="13">
    <location>
        <begin position="597"/>
        <end position="616"/>
    </location>
</feature>
<evidence type="ECO:0000313" key="17">
    <source>
        <dbReference type="Proteomes" id="UP000471633"/>
    </source>
</evidence>
<evidence type="ECO:0000259" key="15">
    <source>
        <dbReference type="PROSITE" id="PS50878"/>
    </source>
</evidence>
<feature type="compositionally biased region" description="Polar residues" evidence="13">
    <location>
        <begin position="597"/>
        <end position="613"/>
    </location>
</feature>
<feature type="compositionally biased region" description="Low complexity" evidence="13">
    <location>
        <begin position="648"/>
        <end position="658"/>
    </location>
</feature>
<dbReference type="EC" id="2.7.11.1" evidence="3"/>
<dbReference type="SMART" id="SM00220">
    <property type="entry name" value="S_TKc"/>
    <property type="match status" value="1"/>
</dbReference>
<feature type="compositionally biased region" description="Low complexity" evidence="13">
    <location>
        <begin position="1234"/>
        <end position="1244"/>
    </location>
</feature>
<reference evidence="16" key="4">
    <citation type="journal article" date="2022" name="PLoS Pathog.">
        <title>Chromosome-level genome of Schistosoma haematobium underpins genome-wide explorations of molecular variation.</title>
        <authorList>
            <person name="Stroehlein A.J."/>
            <person name="Korhonen P.K."/>
            <person name="Lee V.V."/>
            <person name="Ralph S.A."/>
            <person name="Mentink-Kane M."/>
            <person name="You H."/>
            <person name="McManus D.P."/>
            <person name="Tchuente L.T."/>
            <person name="Stothard J.R."/>
            <person name="Kaur P."/>
            <person name="Dudchenko O."/>
            <person name="Aiden E.L."/>
            <person name="Yang B."/>
            <person name="Yang H."/>
            <person name="Emery A.M."/>
            <person name="Webster B.L."/>
            <person name="Brindley P.J."/>
            <person name="Rollinson D."/>
            <person name="Chang B.C.H."/>
            <person name="Gasser R.B."/>
            <person name="Young N.D."/>
        </authorList>
    </citation>
    <scope>NUCLEOTIDE SEQUENCE</scope>
</reference>
<feature type="region of interest" description="Disordered" evidence="13">
    <location>
        <begin position="1086"/>
        <end position="1110"/>
    </location>
</feature>
<dbReference type="InterPro" id="IPR036936">
    <property type="entry name" value="CRIB_dom_sf"/>
</dbReference>
<evidence type="ECO:0000256" key="10">
    <source>
        <dbReference type="ARBA" id="ARBA00047899"/>
    </source>
</evidence>
<dbReference type="PROSITE" id="PS50011">
    <property type="entry name" value="PROTEIN_KINASE_DOM"/>
    <property type="match status" value="1"/>
</dbReference>
<keyword evidence="5" id="KW-0723">Serine/threonine-protein kinase</keyword>
<evidence type="ECO:0000256" key="2">
    <source>
        <dbReference type="ARBA" id="ARBA00008874"/>
    </source>
</evidence>
<feature type="compositionally biased region" description="Pro residues" evidence="13">
    <location>
        <begin position="397"/>
        <end position="408"/>
    </location>
</feature>
<feature type="compositionally biased region" description="Polar residues" evidence="13">
    <location>
        <begin position="708"/>
        <end position="718"/>
    </location>
</feature>
<evidence type="ECO:0000256" key="5">
    <source>
        <dbReference type="ARBA" id="ARBA00022527"/>
    </source>
</evidence>
<evidence type="ECO:0000256" key="4">
    <source>
        <dbReference type="ARBA" id="ARBA00022490"/>
    </source>
</evidence>
<comment type="similarity">
    <text evidence="2">Belongs to the protein kinase superfamily. STE Ser/Thr protein kinase family. STE20 subfamily.</text>
</comment>
<evidence type="ECO:0000256" key="1">
    <source>
        <dbReference type="ARBA" id="ARBA00004496"/>
    </source>
</evidence>
<dbReference type="Pfam" id="PF20049">
    <property type="entry name" value="DUF6451"/>
    <property type="match status" value="1"/>
</dbReference>
<evidence type="ECO:0000256" key="8">
    <source>
        <dbReference type="ARBA" id="ARBA00022777"/>
    </source>
</evidence>
<feature type="compositionally biased region" description="Acidic residues" evidence="13">
    <location>
        <begin position="908"/>
        <end position="945"/>
    </location>
</feature>
<dbReference type="Pfam" id="PF00786">
    <property type="entry name" value="PBD"/>
    <property type="match status" value="1"/>
</dbReference>
<dbReference type="InterPro" id="IPR045609">
    <property type="entry name" value="DUF6451"/>
</dbReference>
<dbReference type="PROSITE" id="PS00108">
    <property type="entry name" value="PROTEIN_KINASE_ST"/>
    <property type="match status" value="1"/>
</dbReference>
<dbReference type="PROSITE" id="PS50878">
    <property type="entry name" value="RT_POL"/>
    <property type="match status" value="1"/>
</dbReference>
<sequence length="1452" mass="158874">MKTSTSEGKHGIQWTAQNELDDLDFADDLVLLSRTHEQMKMKTASVASAFASVGLSIHKGKTKVLKFKAENSNPITLDGETLEDVESFTYLGSIIDEQGGSDADVKARIGKARAAFLQLKNIWNSKQLSTNIKVRIFNTNVKAVLLYGAETWRTTTTTIKRVQVFINSCLRKILNIHWPDTISNSLLWERTNQLPAEEEIRKRRWRWIGHTLRKSSNCITRQALTWNPEGKRKRGRPKNTLRRIIEADMERINNNWKDLERIAQDRVGWRMLVSGLCSFTRSNRRKKYNSTKAFRIRMDNVFTGLLKWILTFCIPQLRMMPDRSFSQANNSGEESHVISNAGSFCELDDHVCPSDNNLSRLSPPSATFLIHGSEIPHHAPAPPIRSSSTLRKKNKPVLPPSKPLPTPPGKEEKKKKKAKMFRFPKFGRSEKTEPQISGPTEVTHNLHVAFDKSTGEIKGLPISWQMLLTASNISRTEQEKNPEILLGVLQCFDESAKQKDKYMTNVSVITNSSGSVESMNSNSRSCSVSSQSMPIAPGHCDISYLHSGSYQSASFNSTTLSSAPISAEENNLIMSMAETSLTGMTIISSALPATTHSCAGSNSSGRGSSCTTNSGSVGGRGVSGGVPNGLSAASLVELTSNHTHVCPSGSGRRTSTGGAVFLGGISPTRTFGGRASGSTIPEMSPALGNHRSINNTGDIARSGPDSMISANSGTLTNGQLLNHSRHARDANLASDNHNGHSTVSVPALPITYDVSLGELSSSRSSGCSLSCSGASGSVSISGLASSASMVGHLFGGINSNENSPTSILPPSMLPSQSPLPHNNCCSFVSYPPSSSPPPVPPHATTVVLRNLDFSESCTNNFEISSVKEEGTLRHTSSFHNTIPESSTCLPFHEDRLVPESCIMVGESSSDEEEEDEDIEDEDHEQEEYEEDEELGEDEEESENEQSELSNNEITTSQATVEWMTSSGTCSNLPTPMTMSKGSENGVTSEAFDNRNGVLASNKTTSTNSENIPNLVSTSKDSGTSKIIQSSTSDRNVPPAVPVKPQGLTHVFRTQQQTKIHQSPHFFPHQPPTNKMDSSNTATITTTTTSTAAAEDVAKSTTPSAPRRRTGNHRLTDQQVHDKLRAIVSKGDPYQKYRMVDKIGQGASGVVYSGYEIATGSLVAIKQMNLAQQPKKELIINEILVMKANRQANIVNYLDSYLVSTSVSTNMDHHQHYMNGSNHKYQQSTHKDDSLNSSTISSGNSSKGEELWVVMEYLDGGSLTDVVTETCMEEGHIASICREILHALEFLHANRVIHRDIKSDNILLGMDGSVKLTDFGFCAQLSNDGTKRSTMVGTPYWMAPEVVLRKQYGPKVDIWSLGIMAIEMVDGEPPYLNENPVRALYLIATNGKPEIKERDRLSSTFLNFLDRCLEVDVEQRATANELLQHPFICRCSKPLSSLIPLINLAREQK</sequence>
<dbReference type="FunFam" id="1.10.510.10:FF:000011">
    <property type="entry name" value="Non-specific serine/threonine protein kinase"/>
    <property type="match status" value="1"/>
</dbReference>
<evidence type="ECO:0000256" key="13">
    <source>
        <dbReference type="SAM" id="MobiDB-lite"/>
    </source>
</evidence>
<organism evidence="16 17">
    <name type="scientific">Schistosoma haematobium</name>
    <name type="common">Blood fluke</name>
    <dbReference type="NCBI Taxonomy" id="6185"/>
    <lineage>
        <taxon>Eukaryota</taxon>
        <taxon>Metazoa</taxon>
        <taxon>Spiralia</taxon>
        <taxon>Lophotrochozoa</taxon>
        <taxon>Platyhelminthes</taxon>
        <taxon>Trematoda</taxon>
        <taxon>Digenea</taxon>
        <taxon>Strigeidida</taxon>
        <taxon>Schistosomatoidea</taxon>
        <taxon>Schistosomatidae</taxon>
        <taxon>Schistosoma</taxon>
    </lineage>
</organism>
<dbReference type="Proteomes" id="UP000471633">
    <property type="component" value="Unassembled WGS sequence"/>
</dbReference>
<dbReference type="EMBL" id="AMPZ03000001">
    <property type="protein sequence ID" value="KAH9594153.1"/>
    <property type="molecule type" value="Genomic_DNA"/>
</dbReference>
<dbReference type="InterPro" id="IPR011009">
    <property type="entry name" value="Kinase-like_dom_sf"/>
</dbReference>
<feature type="compositionally biased region" description="Polar residues" evidence="13">
    <location>
        <begin position="998"/>
        <end position="1034"/>
    </location>
</feature>
<dbReference type="PANTHER" id="PTHR45832">
    <property type="entry name" value="SERINE/THREONINE-PROTEIN KINASE SAMKA-RELATED-RELATED"/>
    <property type="match status" value="1"/>
</dbReference>
<evidence type="ECO:0000256" key="12">
    <source>
        <dbReference type="PROSITE-ProRule" id="PRU10141"/>
    </source>
</evidence>
<comment type="caution">
    <text evidence="16">The sequence shown here is derived from an EMBL/GenBank/DDBJ whole genome shotgun (WGS) entry which is preliminary data.</text>
</comment>
<dbReference type="GO" id="GO:0005737">
    <property type="term" value="C:cytoplasm"/>
    <property type="evidence" value="ECO:0007669"/>
    <property type="project" value="UniProtKB-SubCell"/>
</dbReference>
<dbReference type="Gene3D" id="1.10.510.10">
    <property type="entry name" value="Transferase(Phosphotransferase) domain 1"/>
    <property type="match status" value="1"/>
</dbReference>
<dbReference type="InterPro" id="IPR008271">
    <property type="entry name" value="Ser/Thr_kinase_AS"/>
</dbReference>
<dbReference type="GO" id="GO:0004674">
    <property type="term" value="F:protein serine/threonine kinase activity"/>
    <property type="evidence" value="ECO:0007669"/>
    <property type="project" value="UniProtKB-KW"/>
</dbReference>
<dbReference type="KEGG" id="shx:MS3_00004265"/>
<dbReference type="Gene3D" id="3.30.200.20">
    <property type="entry name" value="Phosphorylase Kinase, domain 1"/>
    <property type="match status" value="1"/>
</dbReference>
<dbReference type="InterPro" id="IPR017441">
    <property type="entry name" value="Protein_kinase_ATP_BS"/>
</dbReference>
<dbReference type="PROSITE" id="PS00107">
    <property type="entry name" value="PROTEIN_KINASE_ATP"/>
    <property type="match status" value="1"/>
</dbReference>
<dbReference type="CTD" id="5058"/>
<evidence type="ECO:0000256" key="3">
    <source>
        <dbReference type="ARBA" id="ARBA00012513"/>
    </source>
</evidence>
<feature type="region of interest" description="Disordered" evidence="13">
    <location>
        <begin position="998"/>
        <end position="1040"/>
    </location>
</feature>
<feature type="domain" description="Reverse transcriptase" evidence="15">
    <location>
        <begin position="1"/>
        <end position="95"/>
    </location>
</feature>
<evidence type="ECO:0000259" key="14">
    <source>
        <dbReference type="PROSITE" id="PS50011"/>
    </source>
</evidence>
<dbReference type="Gene3D" id="3.90.810.10">
    <property type="entry name" value="CRIB domain"/>
    <property type="match status" value="1"/>
</dbReference>
<dbReference type="GeneID" id="24590498"/>
<name>A0A922S5B5_SCHHA</name>
<dbReference type="GO" id="GO:0005524">
    <property type="term" value="F:ATP binding"/>
    <property type="evidence" value="ECO:0007669"/>
    <property type="project" value="UniProtKB-UniRule"/>
</dbReference>
<dbReference type="InterPro" id="IPR000095">
    <property type="entry name" value="CRIB_dom"/>
</dbReference>
<feature type="region of interest" description="Disordered" evidence="13">
    <location>
        <begin position="644"/>
        <end position="718"/>
    </location>
</feature>
<comment type="catalytic activity">
    <reaction evidence="11">
        <text>L-seryl-[protein] + ATP = O-phospho-L-seryl-[protein] + ADP + H(+)</text>
        <dbReference type="Rhea" id="RHEA:17989"/>
        <dbReference type="Rhea" id="RHEA-COMP:9863"/>
        <dbReference type="Rhea" id="RHEA-COMP:11604"/>
        <dbReference type="ChEBI" id="CHEBI:15378"/>
        <dbReference type="ChEBI" id="CHEBI:29999"/>
        <dbReference type="ChEBI" id="CHEBI:30616"/>
        <dbReference type="ChEBI" id="CHEBI:83421"/>
        <dbReference type="ChEBI" id="CHEBI:456216"/>
        <dbReference type="EC" id="2.7.11.1"/>
    </reaction>
</comment>
<evidence type="ECO:0000313" key="16">
    <source>
        <dbReference type="EMBL" id="KAH9594153.1"/>
    </source>
</evidence>
<keyword evidence="6" id="KW-0808">Transferase</keyword>
<keyword evidence="4" id="KW-0963">Cytoplasm</keyword>
<keyword evidence="17" id="KW-1185">Reference proteome</keyword>
<feature type="domain" description="Protein kinase" evidence="14">
    <location>
        <begin position="1136"/>
        <end position="1431"/>
    </location>
</feature>
<reference evidence="16" key="1">
    <citation type="journal article" date="2012" name="Nat. Genet.">
        <title>Whole-genome sequence of Schistosoma haematobium.</title>
        <authorList>
            <person name="Young N.D."/>
            <person name="Jex A.R."/>
            <person name="Li B."/>
            <person name="Liu S."/>
            <person name="Yang L."/>
            <person name="Xiong Z."/>
            <person name="Li Y."/>
            <person name="Cantacessi C."/>
            <person name="Hall R.S."/>
            <person name="Xu X."/>
            <person name="Chen F."/>
            <person name="Wu X."/>
            <person name="Zerlotini A."/>
            <person name="Oliveira G."/>
            <person name="Hofmann A."/>
            <person name="Zhang G."/>
            <person name="Fang X."/>
            <person name="Kang Y."/>
            <person name="Campbell B.E."/>
            <person name="Loukas A."/>
            <person name="Ranganathan S."/>
            <person name="Rollinson D."/>
            <person name="Rinaldi G."/>
            <person name="Brindley P.J."/>
            <person name="Yang H."/>
            <person name="Wang J."/>
            <person name="Wang J."/>
            <person name="Gasser R.B."/>
        </authorList>
    </citation>
    <scope>NUCLEOTIDE SEQUENCE</scope>
</reference>
<accession>A0A922S5B5</accession>
<feature type="region of interest" description="Disordered" evidence="13">
    <location>
        <begin position="1217"/>
        <end position="1244"/>
    </location>
</feature>
<evidence type="ECO:0000256" key="11">
    <source>
        <dbReference type="ARBA" id="ARBA00048679"/>
    </source>
</evidence>
<keyword evidence="8 16" id="KW-0418">Kinase</keyword>
<dbReference type="InterPro" id="IPR000719">
    <property type="entry name" value="Prot_kinase_dom"/>
</dbReference>
<evidence type="ECO:0000256" key="7">
    <source>
        <dbReference type="ARBA" id="ARBA00022741"/>
    </source>
</evidence>
<reference evidence="16" key="3">
    <citation type="submission" date="2021-06" db="EMBL/GenBank/DDBJ databases">
        <title>Chromosome-level genome assembly for S. haematobium.</title>
        <authorList>
            <person name="Stroehlein A.J."/>
        </authorList>
    </citation>
    <scope>NUCLEOTIDE SEQUENCE</scope>
</reference>
<comment type="catalytic activity">
    <reaction evidence="10">
        <text>L-threonyl-[protein] + ATP = O-phospho-L-threonyl-[protein] + ADP + H(+)</text>
        <dbReference type="Rhea" id="RHEA:46608"/>
        <dbReference type="Rhea" id="RHEA-COMP:11060"/>
        <dbReference type="Rhea" id="RHEA-COMP:11605"/>
        <dbReference type="ChEBI" id="CHEBI:15378"/>
        <dbReference type="ChEBI" id="CHEBI:30013"/>
        <dbReference type="ChEBI" id="CHEBI:30616"/>
        <dbReference type="ChEBI" id="CHEBI:61977"/>
        <dbReference type="ChEBI" id="CHEBI:456216"/>
        <dbReference type="EC" id="2.7.11.1"/>
    </reaction>
</comment>
<dbReference type="InterPro" id="IPR000477">
    <property type="entry name" value="RT_dom"/>
</dbReference>